<dbReference type="PIRSF" id="PIRSF039032">
    <property type="entry name" value="HigB-2"/>
    <property type="match status" value="1"/>
</dbReference>
<accession>A0ABX8DIV2</accession>
<dbReference type="EMBL" id="CP074572">
    <property type="protein sequence ID" value="QVK24692.1"/>
    <property type="molecule type" value="Genomic_DNA"/>
</dbReference>
<evidence type="ECO:0000313" key="1">
    <source>
        <dbReference type="EMBL" id="QVK24692.1"/>
    </source>
</evidence>
<reference evidence="1 2" key="1">
    <citation type="journal article" date="2012" name="Int. J. Syst. Evol. Microbiol.">
        <title>Shewanella dokdonensis sp. nov., isolated from seawater.</title>
        <authorList>
            <person name="Sung H.R."/>
            <person name="Yoon J.H."/>
            <person name="Ghim S.Y."/>
        </authorList>
    </citation>
    <scope>NUCLEOTIDE SEQUENCE [LARGE SCALE GENOMIC DNA]</scope>
    <source>
        <strain evidence="1 2">DSM 23626</strain>
    </source>
</reference>
<dbReference type="InterPro" id="IPR009387">
    <property type="entry name" value="HigB-2"/>
</dbReference>
<protein>
    <recommendedName>
        <fullName evidence="3">Toxin HigB-2</fullName>
    </recommendedName>
</protein>
<gene>
    <name evidence="1" type="ORF">KHX94_00140</name>
</gene>
<proteinExistence type="predicted"/>
<name>A0ABX8DIV2_9GAMM</name>
<keyword evidence="2" id="KW-1185">Reference proteome</keyword>
<evidence type="ECO:0008006" key="3">
    <source>
        <dbReference type="Google" id="ProtNLM"/>
    </source>
</evidence>
<organism evidence="1 2">
    <name type="scientific">Shewanella dokdonensis</name>
    <dbReference type="NCBI Taxonomy" id="712036"/>
    <lineage>
        <taxon>Bacteria</taxon>
        <taxon>Pseudomonadati</taxon>
        <taxon>Pseudomonadota</taxon>
        <taxon>Gammaproteobacteria</taxon>
        <taxon>Alteromonadales</taxon>
        <taxon>Shewanellaceae</taxon>
        <taxon>Shewanella</taxon>
    </lineage>
</organism>
<evidence type="ECO:0000313" key="2">
    <source>
        <dbReference type="Proteomes" id="UP000676428"/>
    </source>
</evidence>
<dbReference type="Proteomes" id="UP000676428">
    <property type="component" value="Chromosome"/>
</dbReference>
<sequence>MPDDMYRELQQYLADNPEAGPVIQGTGGLRKLRWQMPGRGKRGGVRVIYYHVELLSHIRLLMMYPKNEQEDLTAEQKKLLKAIVERW</sequence>